<reference evidence="6 7" key="1">
    <citation type="submission" date="2018-03" db="EMBL/GenBank/DDBJ databases">
        <authorList>
            <person name="Keele B.F."/>
        </authorList>
    </citation>
    <scope>NUCLEOTIDE SEQUENCE [LARGE SCALE GENOMIC DNA]</scope>
    <source>
        <strain evidence="6">ZCTH4_d</strain>
    </source>
</reference>
<dbReference type="Gene3D" id="3.90.180.10">
    <property type="entry name" value="Medium-chain alcohol dehydrogenases, catalytic domain"/>
    <property type="match status" value="1"/>
</dbReference>
<dbReference type="Proteomes" id="UP000257014">
    <property type="component" value="Unassembled WGS sequence"/>
</dbReference>
<name>A0A3E0K7K0_9BACI</name>
<dbReference type="InterPro" id="IPR013149">
    <property type="entry name" value="ADH-like_C"/>
</dbReference>
<protein>
    <submittedName>
        <fullName evidence="6">Alcohol dehydrogenase</fullName>
    </submittedName>
</protein>
<dbReference type="SUPFAM" id="SSF50129">
    <property type="entry name" value="GroES-like"/>
    <property type="match status" value="1"/>
</dbReference>
<dbReference type="GO" id="GO:0008270">
    <property type="term" value="F:zinc ion binding"/>
    <property type="evidence" value="ECO:0007669"/>
    <property type="project" value="InterPro"/>
</dbReference>
<evidence type="ECO:0000256" key="1">
    <source>
        <dbReference type="ARBA" id="ARBA00022723"/>
    </source>
</evidence>
<dbReference type="Pfam" id="PF00107">
    <property type="entry name" value="ADH_zinc_N"/>
    <property type="match status" value="1"/>
</dbReference>
<dbReference type="Pfam" id="PF08240">
    <property type="entry name" value="ADH_N"/>
    <property type="match status" value="1"/>
</dbReference>
<comment type="cofactor">
    <cofactor evidence="4">
        <name>Zn(2+)</name>
        <dbReference type="ChEBI" id="CHEBI:29105"/>
    </cofactor>
</comment>
<accession>A0A3E0K7K0</accession>
<dbReference type="InterPro" id="IPR020843">
    <property type="entry name" value="ER"/>
</dbReference>
<dbReference type="InterPro" id="IPR036291">
    <property type="entry name" value="NAD(P)-bd_dom_sf"/>
</dbReference>
<dbReference type="InterPro" id="IPR013154">
    <property type="entry name" value="ADH-like_N"/>
</dbReference>
<dbReference type="CDD" id="cd08234">
    <property type="entry name" value="threonine_DH_like"/>
    <property type="match status" value="1"/>
</dbReference>
<organism evidence="6 7">
    <name type="scientific">Caldibacillus debilis</name>
    <dbReference type="NCBI Taxonomy" id="301148"/>
    <lineage>
        <taxon>Bacteria</taxon>
        <taxon>Bacillati</taxon>
        <taxon>Bacillota</taxon>
        <taxon>Bacilli</taxon>
        <taxon>Bacillales</taxon>
        <taxon>Bacillaceae</taxon>
        <taxon>Caldibacillus</taxon>
    </lineage>
</organism>
<evidence type="ECO:0000256" key="3">
    <source>
        <dbReference type="ARBA" id="ARBA00023002"/>
    </source>
</evidence>
<gene>
    <name evidence="6" type="ORF">C6P37_02215</name>
</gene>
<sequence>MKAAVFYGTEDIRVEEKEMEPLGENELLLKVKACGICGTDIHILKGEKGSASVTPPVVLGHEFSGEVVKVGSKVTQFSVGDRVSVDPNIYCGECSFCKSGKPQLCEQLTALGINIDGGFAEYCKIPAANAMKFPSHIPFEAAALAEPLSCCIHGIDLAEISTGQKVAIIGGGAIGLIMTQLAVFNGASYVLLSEPIKKRRDLALQLGADKVIDPTKEMIGTAEFDTVIECAGNKNAIETALKIVKRGGTVLFFSVPSPNEQIMINPYEIYQKELTIKGSFINPSTFGRAMDLIIHNKIKLEPLISHTFGVDDIKAAFETQPNPNAVKVLIRFD</sequence>
<evidence type="ECO:0000313" key="7">
    <source>
        <dbReference type="Proteomes" id="UP000257014"/>
    </source>
</evidence>
<dbReference type="PANTHER" id="PTHR43401:SF2">
    <property type="entry name" value="L-THREONINE 3-DEHYDROGENASE"/>
    <property type="match status" value="1"/>
</dbReference>
<comment type="similarity">
    <text evidence="4">Belongs to the zinc-containing alcohol dehydrogenase family.</text>
</comment>
<evidence type="ECO:0000256" key="2">
    <source>
        <dbReference type="ARBA" id="ARBA00022833"/>
    </source>
</evidence>
<dbReference type="SUPFAM" id="SSF51735">
    <property type="entry name" value="NAD(P)-binding Rossmann-fold domains"/>
    <property type="match status" value="1"/>
</dbReference>
<feature type="domain" description="Enoyl reductase (ER)" evidence="5">
    <location>
        <begin position="8"/>
        <end position="330"/>
    </location>
</feature>
<dbReference type="SMART" id="SM00829">
    <property type="entry name" value="PKS_ER"/>
    <property type="match status" value="1"/>
</dbReference>
<dbReference type="InterPro" id="IPR011032">
    <property type="entry name" value="GroES-like_sf"/>
</dbReference>
<dbReference type="PANTHER" id="PTHR43401">
    <property type="entry name" value="L-THREONINE 3-DEHYDROGENASE"/>
    <property type="match status" value="1"/>
</dbReference>
<evidence type="ECO:0000256" key="4">
    <source>
        <dbReference type="RuleBase" id="RU361277"/>
    </source>
</evidence>
<keyword evidence="2 4" id="KW-0862">Zinc</keyword>
<dbReference type="PROSITE" id="PS00059">
    <property type="entry name" value="ADH_ZINC"/>
    <property type="match status" value="1"/>
</dbReference>
<keyword evidence="1 4" id="KW-0479">Metal-binding</keyword>
<dbReference type="RefSeq" id="WP_276642441.1">
    <property type="nucleotide sequence ID" value="NZ_QEWE01000008.1"/>
</dbReference>
<dbReference type="AlphaFoldDB" id="A0A3E0K7K0"/>
<comment type="caution">
    <text evidence="6">The sequence shown here is derived from an EMBL/GenBank/DDBJ whole genome shotgun (WGS) entry which is preliminary data.</text>
</comment>
<proteinExistence type="inferred from homology"/>
<evidence type="ECO:0000313" key="6">
    <source>
        <dbReference type="EMBL" id="REJ30862.1"/>
    </source>
</evidence>
<dbReference type="EMBL" id="QEWE01000008">
    <property type="protein sequence ID" value="REJ30862.1"/>
    <property type="molecule type" value="Genomic_DNA"/>
</dbReference>
<dbReference type="InterPro" id="IPR002328">
    <property type="entry name" value="ADH_Zn_CS"/>
</dbReference>
<dbReference type="Gene3D" id="3.40.50.720">
    <property type="entry name" value="NAD(P)-binding Rossmann-like Domain"/>
    <property type="match status" value="1"/>
</dbReference>
<evidence type="ECO:0000259" key="5">
    <source>
        <dbReference type="SMART" id="SM00829"/>
    </source>
</evidence>
<dbReference type="GO" id="GO:0016491">
    <property type="term" value="F:oxidoreductase activity"/>
    <property type="evidence" value="ECO:0007669"/>
    <property type="project" value="UniProtKB-KW"/>
</dbReference>
<keyword evidence="3" id="KW-0560">Oxidoreductase</keyword>
<dbReference type="InterPro" id="IPR050129">
    <property type="entry name" value="Zn_alcohol_dh"/>
</dbReference>